<keyword evidence="1" id="KW-0472">Membrane</keyword>
<evidence type="ECO:0000259" key="2">
    <source>
        <dbReference type="Pfam" id="PF07811"/>
    </source>
</evidence>
<evidence type="ECO:0000313" key="5">
    <source>
        <dbReference type="Proteomes" id="UP000235611"/>
    </source>
</evidence>
<feature type="domain" description="TadE-like" evidence="2">
    <location>
        <begin position="14"/>
        <end position="56"/>
    </location>
</feature>
<evidence type="ECO:0000313" key="3">
    <source>
        <dbReference type="EMBL" id="NMR69693.1"/>
    </source>
</evidence>
<keyword evidence="1" id="KW-1133">Transmembrane helix</keyword>
<reference evidence="4" key="3">
    <citation type="journal article" date="2018" name="Nature">
        <title>A major lineage of non-tailed dsDNA viruses as unrecognized killers of marine bacteria.</title>
        <authorList>
            <person name="Kauffman K.M."/>
            <person name="Hussain F.A."/>
            <person name="Yang J."/>
            <person name="Arevalo P."/>
            <person name="Brown J.M."/>
            <person name="Chang W.K."/>
            <person name="VanInsberghe D."/>
            <person name="Elsherbini J."/>
            <person name="Sharma R.S."/>
            <person name="Cutler M.B."/>
            <person name="Kelly L."/>
            <person name="Polz M.F."/>
        </authorList>
    </citation>
    <scope>NUCLEOTIDE SEQUENCE</scope>
    <source>
        <strain evidence="4">10N.222.49.A5</strain>
    </source>
</reference>
<dbReference type="EMBL" id="JABCJR010000010">
    <property type="protein sequence ID" value="NMR69693.1"/>
    <property type="molecule type" value="Genomic_DNA"/>
</dbReference>
<reference evidence="3 6" key="4">
    <citation type="submission" date="2020-04" db="EMBL/GenBank/DDBJ databases">
        <title>WGS-Seq of Vibrio isolated by the O'Toole Lab.</title>
        <authorList>
            <person name="Mckone K.P."/>
            <person name="Whitaker R."/>
            <person name="Sevigney J.L."/>
            <person name="Herring J.B."/>
            <person name="O'Toole G."/>
        </authorList>
    </citation>
    <scope>NUCLEOTIDE SEQUENCE [LARGE SCALE GENOMIC DNA]</scope>
    <source>
        <strain evidence="3 6">BS_02</strain>
    </source>
</reference>
<protein>
    <submittedName>
        <fullName evidence="3">Pilus assembly protein</fullName>
    </submittedName>
</protein>
<evidence type="ECO:0000256" key="1">
    <source>
        <dbReference type="SAM" id="Phobius"/>
    </source>
</evidence>
<comment type="caution">
    <text evidence="4">The sequence shown here is derived from an EMBL/GenBank/DDBJ whole genome shotgun (WGS) entry which is preliminary data.</text>
</comment>
<organism evidence="4 5">
    <name type="scientific">Vibrio breoganii</name>
    <dbReference type="NCBI Taxonomy" id="553239"/>
    <lineage>
        <taxon>Bacteria</taxon>
        <taxon>Pseudomonadati</taxon>
        <taxon>Pseudomonadota</taxon>
        <taxon>Gammaproteobacteria</taxon>
        <taxon>Vibrionales</taxon>
        <taxon>Vibrionaceae</taxon>
        <taxon>Vibrio</taxon>
    </lineage>
</organism>
<feature type="transmembrane region" description="Helical" evidence="1">
    <location>
        <begin position="20"/>
        <end position="42"/>
    </location>
</feature>
<dbReference type="RefSeq" id="WP_102322065.1">
    <property type="nucleotide sequence ID" value="NZ_JABBXC010000011.1"/>
</dbReference>
<dbReference type="AlphaFoldDB" id="A0AAP8MVU8"/>
<name>A0AAP8MVU8_9VIBR</name>
<dbReference type="Proteomes" id="UP000590068">
    <property type="component" value="Unassembled WGS sequence"/>
</dbReference>
<accession>A0AAP8MVU8</accession>
<dbReference type="InterPro" id="IPR012495">
    <property type="entry name" value="TadE-like_dom"/>
</dbReference>
<dbReference type="Pfam" id="PF07811">
    <property type="entry name" value="TadE"/>
    <property type="match status" value="1"/>
</dbReference>
<gene>
    <name evidence="4" type="ORF">BCS93_10805</name>
    <name evidence="3" type="ORF">HJ568_06860</name>
</gene>
<keyword evidence="6" id="KW-1185">Reference proteome</keyword>
<keyword evidence="1" id="KW-0812">Transmembrane</keyword>
<reference evidence="5" key="1">
    <citation type="submission" date="2016-07" db="EMBL/GenBank/DDBJ databases">
        <title>Nontailed viruses are major unrecognized killers of bacteria in the ocean.</title>
        <authorList>
            <person name="Kauffman K."/>
            <person name="Hussain F."/>
            <person name="Yang J."/>
            <person name="Arevalo P."/>
            <person name="Brown J."/>
            <person name="Cutler M."/>
            <person name="Kelly L."/>
            <person name="Polz M.F."/>
        </authorList>
    </citation>
    <scope>NUCLEOTIDE SEQUENCE [LARGE SCALE GENOMIC DNA]</scope>
    <source>
        <strain evidence="5">10N.222.49.A5</strain>
    </source>
</reference>
<proteinExistence type="predicted"/>
<dbReference type="EMBL" id="MDBO01000074">
    <property type="protein sequence ID" value="PMP10307.1"/>
    <property type="molecule type" value="Genomic_DNA"/>
</dbReference>
<evidence type="ECO:0000313" key="4">
    <source>
        <dbReference type="EMBL" id="PMP10307.1"/>
    </source>
</evidence>
<dbReference type="Proteomes" id="UP000235611">
    <property type="component" value="Unassembled WGS sequence"/>
</dbReference>
<evidence type="ECO:0000313" key="6">
    <source>
        <dbReference type="Proteomes" id="UP000590068"/>
    </source>
</evidence>
<sequence>MKLGGFYSHRRNNGLAVIEFTIVATVLLLVLFGIMELARFVFSLQMLNEVTRKAARLASVCYVTEADTSKIPSSIVITSIAPADYQPAMLKIDYLDIDGQTVDSSIFNSGATVSQIDEEFVKIRFVRAKIENFSFGFSLLSGLLGSVGTPSFETTVPAESLGIYRPIGESETAPTGSTDCLSNV</sequence>
<reference evidence="4" key="2">
    <citation type="submission" date="2016-07" db="EMBL/GenBank/DDBJ databases">
        <authorList>
            <person name="Kauffman K."/>
            <person name="Arevalo P."/>
            <person name="Polz M.F."/>
        </authorList>
    </citation>
    <scope>NUCLEOTIDE SEQUENCE</scope>
    <source>
        <strain evidence="4">10N.222.49.A5</strain>
    </source>
</reference>